<comment type="caution">
    <text evidence="3">The sequence shown here is derived from an EMBL/GenBank/DDBJ whole genome shotgun (WGS) entry which is preliminary data.</text>
</comment>
<evidence type="ECO:0000313" key="4">
    <source>
        <dbReference type="Proteomes" id="UP000018872"/>
    </source>
</evidence>
<evidence type="ECO:0000259" key="2">
    <source>
        <dbReference type="Pfam" id="PF14848"/>
    </source>
</evidence>
<gene>
    <name evidence="3" type="ORF">T229_02965</name>
</gene>
<protein>
    <submittedName>
        <fullName evidence="3">Uncharacterized protein</fullName>
    </submittedName>
</protein>
<dbReference type="Pfam" id="PF14848">
    <property type="entry name" value="HU-DNA_bdg"/>
    <property type="match status" value="1"/>
</dbReference>
<organism evidence="3 4">
    <name type="scientific">Tannerella sp. oral taxon BU063 isolate Cell 5</name>
    <dbReference type="NCBI Taxonomy" id="1410950"/>
    <lineage>
        <taxon>Bacteria</taxon>
        <taxon>Pseudomonadati</taxon>
        <taxon>Bacteroidota</taxon>
        <taxon>Bacteroidia</taxon>
        <taxon>Bacteroidales</taxon>
        <taxon>Tannerellaceae</taxon>
        <taxon>Tannerella</taxon>
    </lineage>
</organism>
<evidence type="ECO:0000313" key="3">
    <source>
        <dbReference type="EMBL" id="ETK05516.1"/>
    </source>
</evidence>
<accession>W2CG92</accession>
<evidence type="ECO:0000259" key="1">
    <source>
        <dbReference type="Pfam" id="PF14734"/>
    </source>
</evidence>
<dbReference type="PATRIC" id="fig|1410950.3.peg.225"/>
<name>W2CG92_9BACT</name>
<dbReference type="CDD" id="cd12843">
    <property type="entry name" value="Bvu_2165_C_like"/>
    <property type="match status" value="1"/>
</dbReference>
<feature type="domain" description="DUF4469" evidence="1">
    <location>
        <begin position="130"/>
        <end position="224"/>
    </location>
</feature>
<dbReference type="AlphaFoldDB" id="W2CG92"/>
<sequence length="234" mass="25826">MVEYSLTENTLTSAKGDYRAQINDVRSYDKEALISRILQRGTLLTRTDILAVINAMEETIVDIHKEGGTVTLPLFSTGFSISGVFKGTDDSFEPGRHRLNITVQKGKLLKRTQQEIHLQKVDYNPAQARIYHVTDVVSGTDNEKLTPGGVVKISGTRLKISGKDTKVGLWFVAVNGTETKADHLVRNMPSELTAIIPSLTAGKYHIKLVTQYSGGTKELKTTKSLTYDKELTVS</sequence>
<dbReference type="Proteomes" id="UP000018872">
    <property type="component" value="Unassembled WGS sequence"/>
</dbReference>
<dbReference type="Pfam" id="PF14734">
    <property type="entry name" value="DUF4469"/>
    <property type="match status" value="1"/>
</dbReference>
<dbReference type="InterPro" id="IPR049893">
    <property type="entry name" value="Bvu_2165-like_IHF-HU-DNA_bdg"/>
</dbReference>
<reference evidence="3 4" key="1">
    <citation type="submission" date="2013-11" db="EMBL/GenBank/DDBJ databases">
        <title>Single cell genomics of uncultured Tannerella BU063 (oral taxon 286).</title>
        <authorList>
            <person name="Beall C.J."/>
            <person name="Campbell A.G."/>
            <person name="Griffen A.L."/>
            <person name="Podar M."/>
            <person name="Leys E.J."/>
        </authorList>
    </citation>
    <scope>NUCLEOTIDE SEQUENCE [LARGE SCALE GENOMIC DNA]</scope>
    <source>
        <strain evidence="3">Cell 5</strain>
    </source>
</reference>
<dbReference type="EMBL" id="AYYC01000508">
    <property type="protein sequence ID" value="ETK05516.1"/>
    <property type="molecule type" value="Genomic_DNA"/>
</dbReference>
<dbReference type="InterPro" id="IPR027824">
    <property type="entry name" value="DUF4469"/>
</dbReference>
<proteinExistence type="predicted"/>
<dbReference type="Gene3D" id="2.70.50.70">
    <property type="match status" value="1"/>
</dbReference>
<feature type="domain" description="Bvu-2165-like IHF-HU-like DNA-binding" evidence="2">
    <location>
        <begin position="1"/>
        <end position="120"/>
    </location>
</feature>